<comment type="caution">
    <text evidence="5">The sequence shown here is derived from an EMBL/GenBank/DDBJ whole genome shotgun (WGS) entry which is preliminary data.</text>
</comment>
<dbReference type="InterPro" id="IPR003778">
    <property type="entry name" value="CT_A_B"/>
</dbReference>
<dbReference type="NCBIfam" id="TIGR00724">
    <property type="entry name" value="urea_amlyse_rel"/>
    <property type="match status" value="1"/>
</dbReference>
<dbReference type="Gene3D" id="2.40.100.10">
    <property type="entry name" value="Cyclophilin-like"/>
    <property type="match status" value="1"/>
</dbReference>
<sequence length="294" mass="30394">MNPPAARALRVSATGPLCTVQDLGRPGWFHAGVGVSGAADRRSLTLANRLLANDENAAAVECLLGGLVVEARGTVLFAVTGAPCPVDVDSTPVAHSSVVVAQPGQRIRIGVADAGLRCYLAVRGGLDVPAVLGSRSRDTLAGIGPAPLQPGDLLAVGPPPSGWPRIGAAPVAPIGNDPLTVRIVFGPRDDWFTEPEVLCTATWTVSPDSDRIGVRLHRPSGAPTLRRARTGELPTEGMALGAVQVPPSGQPVVFLADHPITGGYPVVATVVHDDVALLAQARPGREVRFRPVAR</sequence>
<evidence type="ECO:0000256" key="1">
    <source>
        <dbReference type="ARBA" id="ARBA00022741"/>
    </source>
</evidence>
<dbReference type="InterPro" id="IPR029000">
    <property type="entry name" value="Cyclophilin-like_dom_sf"/>
</dbReference>
<dbReference type="AlphaFoldDB" id="A0A9X4M5S9"/>
<organism evidence="5 6">
    <name type="scientific">Speluncibacter jeojiensis</name>
    <dbReference type="NCBI Taxonomy" id="2710754"/>
    <lineage>
        <taxon>Bacteria</taxon>
        <taxon>Bacillati</taxon>
        <taxon>Actinomycetota</taxon>
        <taxon>Actinomycetes</taxon>
        <taxon>Mycobacteriales</taxon>
        <taxon>Speluncibacteraceae</taxon>
        <taxon>Speluncibacter</taxon>
    </lineage>
</organism>
<dbReference type="Proteomes" id="UP001152755">
    <property type="component" value="Unassembled WGS sequence"/>
</dbReference>
<dbReference type="GO" id="GO:0016787">
    <property type="term" value="F:hydrolase activity"/>
    <property type="evidence" value="ECO:0007669"/>
    <property type="project" value="UniProtKB-KW"/>
</dbReference>
<name>A0A9X4M5S9_9ACTN</name>
<evidence type="ECO:0000256" key="3">
    <source>
        <dbReference type="ARBA" id="ARBA00022840"/>
    </source>
</evidence>
<evidence type="ECO:0000313" key="5">
    <source>
        <dbReference type="EMBL" id="MDG3015798.1"/>
    </source>
</evidence>
<dbReference type="SUPFAM" id="SSF50891">
    <property type="entry name" value="Cyclophilin-like"/>
    <property type="match status" value="1"/>
</dbReference>
<keyword evidence="3" id="KW-0067">ATP-binding</keyword>
<dbReference type="InterPro" id="IPR052708">
    <property type="entry name" value="PxpC"/>
</dbReference>
<feature type="domain" description="Carboxyltransferase" evidence="4">
    <location>
        <begin position="30"/>
        <end position="294"/>
    </location>
</feature>
<dbReference type="RefSeq" id="WP_277831872.1">
    <property type="nucleotide sequence ID" value="NZ_JAAIVF010000002.1"/>
</dbReference>
<evidence type="ECO:0000259" key="4">
    <source>
        <dbReference type="SMART" id="SM00797"/>
    </source>
</evidence>
<keyword evidence="6" id="KW-1185">Reference proteome</keyword>
<dbReference type="EMBL" id="JANRHA010000009">
    <property type="protein sequence ID" value="MDG3015798.1"/>
    <property type="molecule type" value="Genomic_DNA"/>
</dbReference>
<keyword evidence="1" id="KW-0547">Nucleotide-binding</keyword>
<evidence type="ECO:0000256" key="2">
    <source>
        <dbReference type="ARBA" id="ARBA00022801"/>
    </source>
</evidence>
<dbReference type="PANTHER" id="PTHR43309:SF3">
    <property type="entry name" value="5-OXOPROLINASE SUBUNIT C"/>
    <property type="match status" value="1"/>
</dbReference>
<gene>
    <name evidence="5" type="ORF">NVS88_14645</name>
</gene>
<dbReference type="Pfam" id="PF02626">
    <property type="entry name" value="CT_A_B"/>
    <property type="match status" value="1"/>
</dbReference>
<evidence type="ECO:0000313" key="6">
    <source>
        <dbReference type="Proteomes" id="UP001152755"/>
    </source>
</evidence>
<keyword evidence="2" id="KW-0378">Hydrolase</keyword>
<proteinExistence type="predicted"/>
<dbReference type="GO" id="GO:0005524">
    <property type="term" value="F:ATP binding"/>
    <property type="evidence" value="ECO:0007669"/>
    <property type="project" value="UniProtKB-KW"/>
</dbReference>
<dbReference type="PANTHER" id="PTHR43309">
    <property type="entry name" value="5-OXOPROLINASE SUBUNIT C"/>
    <property type="match status" value="1"/>
</dbReference>
<accession>A0A9X4M5S9</accession>
<protein>
    <submittedName>
        <fullName evidence="5">Biotin-dependent carboxyltransferase family protein</fullName>
    </submittedName>
</protein>
<dbReference type="SMART" id="SM00797">
    <property type="entry name" value="AHS2"/>
    <property type="match status" value="1"/>
</dbReference>
<reference evidence="5" key="1">
    <citation type="submission" date="2022-08" db="EMBL/GenBank/DDBJ databases">
        <title>Genome analysis of Corynebacteriales strain.</title>
        <authorList>
            <person name="Lee S.D."/>
        </authorList>
    </citation>
    <scope>NUCLEOTIDE SEQUENCE</scope>
    <source>
        <strain evidence="5">D3-21</strain>
    </source>
</reference>